<accession>A0A9X4LXT5</accession>
<gene>
    <name evidence="2" type="ORF">NVS88_07190</name>
</gene>
<evidence type="ECO:0000313" key="2">
    <source>
        <dbReference type="EMBL" id="MDG3014340.1"/>
    </source>
</evidence>
<dbReference type="AlphaFoldDB" id="A0A9X4LXT5"/>
<dbReference type="EMBL" id="JANRHA010000003">
    <property type="protein sequence ID" value="MDG3014340.1"/>
    <property type="molecule type" value="Genomic_DNA"/>
</dbReference>
<dbReference type="Pfam" id="PF10969">
    <property type="entry name" value="DUF2771"/>
    <property type="match status" value="1"/>
</dbReference>
<keyword evidence="1" id="KW-0472">Membrane</keyword>
<evidence type="ECO:0000313" key="3">
    <source>
        <dbReference type="Proteomes" id="UP001152755"/>
    </source>
</evidence>
<organism evidence="2 3">
    <name type="scientific">Speluncibacter jeojiensis</name>
    <dbReference type="NCBI Taxonomy" id="2710754"/>
    <lineage>
        <taxon>Bacteria</taxon>
        <taxon>Bacillati</taxon>
        <taxon>Actinomycetota</taxon>
        <taxon>Actinomycetes</taxon>
        <taxon>Mycobacteriales</taxon>
        <taxon>Speluncibacteraceae</taxon>
        <taxon>Speluncibacter</taxon>
    </lineage>
</organism>
<protein>
    <submittedName>
        <fullName evidence="2">DUF2771 domain-containing protein</fullName>
    </submittedName>
</protein>
<keyword evidence="1" id="KW-1133">Transmembrane helix</keyword>
<evidence type="ECO:0000256" key="1">
    <source>
        <dbReference type="SAM" id="Phobius"/>
    </source>
</evidence>
<dbReference type="RefSeq" id="WP_277832311.1">
    <property type="nucleotide sequence ID" value="NZ_JAAIVF010000002.1"/>
</dbReference>
<proteinExistence type="predicted"/>
<name>A0A9X4LXT5_9ACTN</name>
<keyword evidence="1" id="KW-0812">Transmembrane</keyword>
<dbReference type="InterPro" id="IPR024495">
    <property type="entry name" value="DUF2771"/>
</dbReference>
<feature type="transmembrane region" description="Helical" evidence="1">
    <location>
        <begin position="27"/>
        <end position="49"/>
    </location>
</feature>
<reference evidence="2" key="1">
    <citation type="submission" date="2022-08" db="EMBL/GenBank/DDBJ databases">
        <title>Genome analysis of Corynebacteriales strain.</title>
        <authorList>
            <person name="Lee S.D."/>
        </authorList>
    </citation>
    <scope>NUCLEOTIDE SEQUENCE</scope>
    <source>
        <strain evidence="2">D3-21</strain>
    </source>
</reference>
<comment type="caution">
    <text evidence="2">The sequence shown here is derived from an EMBL/GenBank/DDBJ whole genome shotgun (WGS) entry which is preliminary data.</text>
</comment>
<sequence>MSRFSEAFGRGENGPGTIQRNVADRTILTVLVIVAAVAAVLIGIGAWLVSANVSTPRPALTAYSDGTAVTVHPVRYCEQGQRCDRGGSPAVLNVRQDPVQLSVPNDVSGNSWVLESTYIDPTAPRGAATHTTVYTANSRTAVTIPAYGALGGRLARVEVRLPERLPNGNIADRAVWALDVPLVHR</sequence>
<keyword evidence="3" id="KW-1185">Reference proteome</keyword>
<dbReference type="Proteomes" id="UP001152755">
    <property type="component" value="Unassembled WGS sequence"/>
</dbReference>